<dbReference type="SMART" id="SM01080">
    <property type="entry name" value="CHASE2"/>
    <property type="match status" value="1"/>
</dbReference>
<keyword evidence="2" id="KW-0812">Transmembrane</keyword>
<feature type="domain" description="Guanylate cyclase" evidence="3">
    <location>
        <begin position="646"/>
        <end position="780"/>
    </location>
</feature>
<organism evidence="4 5">
    <name type="scientific">Rarispira pelagica</name>
    <dbReference type="NCBI Taxonomy" id="3141764"/>
    <lineage>
        <taxon>Bacteria</taxon>
        <taxon>Pseudomonadati</taxon>
        <taxon>Spirochaetota</taxon>
        <taxon>Spirochaetia</taxon>
        <taxon>Winmispirales</taxon>
        <taxon>Winmispiraceae</taxon>
        <taxon>Rarispira</taxon>
    </lineage>
</organism>
<dbReference type="Gene3D" id="3.30.70.1230">
    <property type="entry name" value="Nucleotide cyclase"/>
    <property type="match status" value="1"/>
</dbReference>
<feature type="transmembrane region" description="Helical" evidence="2">
    <location>
        <begin position="7"/>
        <end position="27"/>
    </location>
</feature>
<evidence type="ECO:0000259" key="3">
    <source>
        <dbReference type="PROSITE" id="PS50125"/>
    </source>
</evidence>
<dbReference type="InterPro" id="IPR019734">
    <property type="entry name" value="TPR_rpt"/>
</dbReference>
<dbReference type="InterPro" id="IPR007890">
    <property type="entry name" value="CHASE2"/>
</dbReference>
<reference evidence="4 5" key="1">
    <citation type="submission" date="2024-03" db="EMBL/GenBank/DDBJ databases">
        <title>Ignisphaera cupida sp. nov., a hyperthermophilic hydrolytic archaeon from a hot spring of Kamchatka, and proposal of Ignisphaeraceae fam. nov.</title>
        <authorList>
            <person name="Podosokorskaya O.A."/>
            <person name="Elcheninov A.G."/>
            <person name="Maltseva A.I."/>
            <person name="Zayulina K.S."/>
            <person name="Novikov A."/>
            <person name="Merkel A.Y."/>
        </authorList>
    </citation>
    <scope>NUCLEOTIDE SEQUENCE [LARGE SCALE GENOMIC DNA]</scope>
    <source>
        <strain evidence="4 5">38H-sp</strain>
    </source>
</reference>
<feature type="repeat" description="TPR" evidence="1">
    <location>
        <begin position="840"/>
        <end position="873"/>
    </location>
</feature>
<dbReference type="SUPFAM" id="SSF55073">
    <property type="entry name" value="Nucleotide cyclase"/>
    <property type="match status" value="1"/>
</dbReference>
<dbReference type="RefSeq" id="WP_420070191.1">
    <property type="nucleotide sequence ID" value="NZ_JBCHKQ010000005.1"/>
</dbReference>
<dbReference type="PANTHER" id="PTHR43081">
    <property type="entry name" value="ADENYLATE CYCLASE, TERMINAL-DIFFERENTIATION SPECIFIC-RELATED"/>
    <property type="match status" value="1"/>
</dbReference>
<gene>
    <name evidence="4" type="ORF">WKV44_09315</name>
</gene>
<keyword evidence="1" id="KW-0802">TPR repeat</keyword>
<dbReference type="InterPro" id="IPR001054">
    <property type="entry name" value="A/G_cyclase"/>
</dbReference>
<dbReference type="PANTHER" id="PTHR43081:SF1">
    <property type="entry name" value="ADENYLATE CYCLASE, TERMINAL-DIFFERENTIATION SPECIFIC"/>
    <property type="match status" value="1"/>
</dbReference>
<proteinExistence type="predicted"/>
<dbReference type="SMART" id="SM00044">
    <property type="entry name" value="CYCc"/>
    <property type="match status" value="1"/>
</dbReference>
<feature type="transmembrane region" description="Helical" evidence="2">
    <location>
        <begin position="554"/>
        <end position="575"/>
    </location>
</feature>
<protein>
    <submittedName>
        <fullName evidence="4">Adenylate/guanylate cyclase domain-containing protein</fullName>
    </submittedName>
</protein>
<keyword evidence="5" id="KW-1185">Reference proteome</keyword>
<dbReference type="PROSITE" id="PS50125">
    <property type="entry name" value="GUANYLATE_CYCLASE_2"/>
    <property type="match status" value="1"/>
</dbReference>
<evidence type="ECO:0000313" key="4">
    <source>
        <dbReference type="EMBL" id="MEM5948740.1"/>
    </source>
</evidence>
<dbReference type="EMBL" id="JBCHKQ010000005">
    <property type="protein sequence ID" value="MEM5948740.1"/>
    <property type="molecule type" value="Genomic_DNA"/>
</dbReference>
<keyword evidence="2" id="KW-1133">Transmembrane helix</keyword>
<dbReference type="InterPro" id="IPR029787">
    <property type="entry name" value="Nucleotide_cyclase"/>
</dbReference>
<dbReference type="Pfam" id="PF00211">
    <property type="entry name" value="Guanylate_cyc"/>
    <property type="match status" value="1"/>
</dbReference>
<name>A0ABU9UDL6_9SPIR</name>
<evidence type="ECO:0000313" key="5">
    <source>
        <dbReference type="Proteomes" id="UP001466331"/>
    </source>
</evidence>
<accession>A0ABU9UDL6</accession>
<feature type="transmembrane region" description="Helical" evidence="2">
    <location>
        <begin position="581"/>
        <end position="604"/>
    </location>
</feature>
<keyword evidence="2" id="KW-0472">Membrane</keyword>
<dbReference type="Pfam" id="PF05226">
    <property type="entry name" value="CHASE2"/>
    <property type="match status" value="1"/>
</dbReference>
<dbReference type="Proteomes" id="UP001466331">
    <property type="component" value="Unassembled WGS sequence"/>
</dbReference>
<dbReference type="PROSITE" id="PS50005">
    <property type="entry name" value="TPR"/>
    <property type="match status" value="1"/>
</dbReference>
<dbReference type="CDD" id="cd07302">
    <property type="entry name" value="CHD"/>
    <property type="match status" value="1"/>
</dbReference>
<evidence type="ECO:0000256" key="1">
    <source>
        <dbReference type="PROSITE-ProRule" id="PRU00339"/>
    </source>
</evidence>
<feature type="transmembrane region" description="Helical" evidence="2">
    <location>
        <begin position="528"/>
        <end position="547"/>
    </location>
</feature>
<dbReference type="InterPro" id="IPR050697">
    <property type="entry name" value="Adenylyl/Guanylyl_Cyclase_3/4"/>
</dbReference>
<comment type="caution">
    <text evidence="4">The sequence shown here is derived from an EMBL/GenBank/DDBJ whole genome shotgun (WGS) entry which is preliminary data.</text>
</comment>
<evidence type="ECO:0000256" key="2">
    <source>
        <dbReference type="SAM" id="Phobius"/>
    </source>
</evidence>
<sequence length="904" mass="102453">MKKINIAVVIPIVLIIIFSVFNVFEFYRNGDLFFFDVFMRMSKGPEERKDIVLVDIDDLSIAKVGMYPWTRDIIADGLILLKELGASYAVFDIEFTEESARGVNGDYLRTTLPALIEKEFDHGEEGINSRIIALFSAIYSGSISVKDASEYVEQLTMLNEESKKRILEAIAHVARDNDSYLGQAARFFANAIFTVNMLAHKEEEYSKEHKNWVKEHLSIPLMAENNVKPLVGKDIRPAIAPIARNAMMLGFTNMHVDPDGVRRRVKPFGYYDGAYYIQLGFAPVYDMLGRPEIDYSKSSILLKHANIPGVGVKDIKIPLDPDGFIVVNWPRKDFDNSFTHLSYYNLVLHKDLEKRLAENLAIMDEAGYLKYYQGDTPLLDLYNYAESVKEDVFSGGDVSDVETYRQVRDYFFDEVYKFLSGPTRETLEKKIDEILARDDISEEQKSQYREIKQSVTDTFKKTEKIAEDIVALRKKIKDIVEGAICYQGWTGTATTDRGINPLDKTYDNVGTHASVANTILQEAFIDILPLWLSILLTVILVFAYYYIKQSLEPLASLVAGLLFILITLAAALLLFNLTGLYFPVFTPVVTLIFSFISLTAYNFITTAQERSFIKDTFGQYLSDDVINVLLDNPEMRNLGGQKRYMTAVFTDVKGFSTISEKMDPTDLVTLLNKYLTCMSDIIIELGGTIDKYEGDAIISFFGAPIYLEDHASRACLSAIRMKRAEDGLNKAIMAEGLSPSPLLTRIGVNTGDMVVGNMGTEKKKNYTIMGNAVNLAARLEGVNKRYGSWILISQDTYENGGRNFAARMLDRVRVVGINTPVRLYQLIEEKDRITPDQERLIKLSEEGLMLLEDRKYKEAEKVFMEALKIAPDDPPVNFFIDRARNYQKNPPPSDWDGVYKLTEK</sequence>